<dbReference type="KEGG" id="sno:Snov_1647"/>
<dbReference type="CDD" id="cd06558">
    <property type="entry name" value="crotonase-like"/>
    <property type="match status" value="1"/>
</dbReference>
<evidence type="ECO:0000256" key="3">
    <source>
        <dbReference type="ARBA" id="ARBA00022801"/>
    </source>
</evidence>
<reference evidence="5 6" key="1">
    <citation type="journal article" date="2012" name="Stand. Genomic Sci.">
        <title>Complete genome sequence of the facultatively chemolithoautotrophic and methylotrophic alpha Proteobacterium Starkeya novella type strain (ATCC 8093(T)).</title>
        <authorList>
            <person name="Kappler U."/>
            <person name="Davenport K."/>
            <person name="Beatson S."/>
            <person name="Lucas S."/>
            <person name="Lapidus A."/>
            <person name="Copeland A."/>
            <person name="Berry K.W."/>
            <person name="Glavina Del Rio T."/>
            <person name="Hammon N."/>
            <person name="Dalin E."/>
            <person name="Tice H."/>
            <person name="Pitluck S."/>
            <person name="Richardson P."/>
            <person name="Bruce D."/>
            <person name="Goodwin L.A."/>
            <person name="Han C."/>
            <person name="Tapia R."/>
            <person name="Detter J.C."/>
            <person name="Chang Y.J."/>
            <person name="Jeffries C.D."/>
            <person name="Land M."/>
            <person name="Hauser L."/>
            <person name="Kyrpides N.C."/>
            <person name="Goker M."/>
            <person name="Ivanova N."/>
            <person name="Klenk H.P."/>
            <person name="Woyke T."/>
        </authorList>
    </citation>
    <scope>NUCLEOTIDE SEQUENCE [LARGE SCALE GENOMIC DNA]</scope>
    <source>
        <strain evidence="6">ATCC 8093 / DSM 506 / JCM 20403 / CCM 1077 / IAM 12100 / NBRC 12443 / NCIMB 10456</strain>
    </source>
</reference>
<evidence type="ECO:0000256" key="1">
    <source>
        <dbReference type="ARBA" id="ARBA00001709"/>
    </source>
</evidence>
<dbReference type="AlphaFoldDB" id="D7AAE9"/>
<dbReference type="SUPFAM" id="SSF52096">
    <property type="entry name" value="ClpP/crotonase"/>
    <property type="match status" value="1"/>
</dbReference>
<dbReference type="InterPro" id="IPR045004">
    <property type="entry name" value="ECH_dom"/>
</dbReference>
<gene>
    <name evidence="5" type="ordered locus">Snov_1647</name>
</gene>
<sequence length="370" mass="40328">MWRSTDDQPAGDSVKESGIRNIGIRFETRGALGLVTLDRPRALNALDHAMVRAMRAQLDAWIADDSVAHVVLRSAHERAFCVGGDVRAMATLGREGRKEEARDYWRDEYALDHLISRYPKPFVSLVDGMCFGGGFGLSGHGRFRVAGENLGFAMPEVAIGLFPDVGATHVLPRLPGWSGTWLAMTGARIGMSDAMALGLYTHHVPTARWPELIEALSAGRAVTPTLVRLAVAPPAPALGALYPHIDRVFAGGSVEAIMIALEKVGEQEGEAATFARVQRETILRASPTSVHIAFQQMQRGPHADLAGCLKLEFRVVTRLLDQNDFYEGVRAVLVDKDQKPDWRPARLEEVDPAAVAAMFDVPLPDELVLA</sequence>
<protein>
    <recommendedName>
        <fullName evidence="2">3-hydroxyisobutyryl-CoA hydrolase</fullName>
        <ecNumber evidence="2">3.1.2.4</ecNumber>
    </recommendedName>
</protein>
<dbReference type="InterPro" id="IPR029045">
    <property type="entry name" value="ClpP/crotonase-like_dom_sf"/>
</dbReference>
<dbReference type="PANTHER" id="PTHR43176">
    <property type="entry name" value="3-HYDROXYISOBUTYRYL-COA HYDROLASE-RELATED"/>
    <property type="match status" value="1"/>
</dbReference>
<dbReference type="eggNOG" id="COG1024">
    <property type="taxonomic scope" value="Bacteria"/>
</dbReference>
<dbReference type="GO" id="GO:0016853">
    <property type="term" value="F:isomerase activity"/>
    <property type="evidence" value="ECO:0007669"/>
    <property type="project" value="UniProtKB-KW"/>
</dbReference>
<dbReference type="InterPro" id="IPR032259">
    <property type="entry name" value="HIBYL-CoA-H"/>
</dbReference>
<dbReference type="NCBIfam" id="NF004127">
    <property type="entry name" value="PRK05617.1"/>
    <property type="match status" value="1"/>
</dbReference>
<dbReference type="EMBL" id="CP002026">
    <property type="protein sequence ID" value="ADH88952.1"/>
    <property type="molecule type" value="Genomic_DNA"/>
</dbReference>
<proteinExistence type="predicted"/>
<dbReference type="PANTHER" id="PTHR43176:SF3">
    <property type="entry name" value="3-HYDROXYISOBUTYRYL-COA HYDROLASE, MITOCHONDRIAL"/>
    <property type="match status" value="1"/>
</dbReference>
<evidence type="ECO:0000313" key="6">
    <source>
        <dbReference type="Proteomes" id="UP000006633"/>
    </source>
</evidence>
<evidence type="ECO:0000256" key="2">
    <source>
        <dbReference type="ARBA" id="ARBA00011915"/>
    </source>
</evidence>
<dbReference type="EC" id="3.1.2.4" evidence="2"/>
<keyword evidence="3" id="KW-0378">Hydrolase</keyword>
<organism evidence="5 6">
    <name type="scientific">Ancylobacter novellus (strain ATCC 8093 / DSM 506 / JCM 20403 / CCM 1077 / IAM 12100 / NBRC 12443 / NCIMB 10456)</name>
    <name type="common">Starkeya novella</name>
    <dbReference type="NCBI Taxonomy" id="639283"/>
    <lineage>
        <taxon>Bacteria</taxon>
        <taxon>Pseudomonadati</taxon>
        <taxon>Pseudomonadota</taxon>
        <taxon>Alphaproteobacteria</taxon>
        <taxon>Hyphomicrobiales</taxon>
        <taxon>Xanthobacteraceae</taxon>
        <taxon>Ancylobacter</taxon>
    </lineage>
</organism>
<dbReference type="GO" id="GO:0006574">
    <property type="term" value="P:L-valine catabolic process"/>
    <property type="evidence" value="ECO:0007669"/>
    <property type="project" value="TreeGrafter"/>
</dbReference>
<evidence type="ECO:0000259" key="4">
    <source>
        <dbReference type="Pfam" id="PF16113"/>
    </source>
</evidence>
<dbReference type="RefSeq" id="WP_013166456.1">
    <property type="nucleotide sequence ID" value="NC_014217.1"/>
</dbReference>
<dbReference type="STRING" id="639283.Snov_1647"/>
<comment type="catalytic activity">
    <reaction evidence="1">
        <text>3-hydroxy-2-methylpropanoyl-CoA + H2O = 3-hydroxy-2-methylpropanoate + CoA + H(+)</text>
        <dbReference type="Rhea" id="RHEA:20888"/>
        <dbReference type="ChEBI" id="CHEBI:11805"/>
        <dbReference type="ChEBI" id="CHEBI:15377"/>
        <dbReference type="ChEBI" id="CHEBI:15378"/>
        <dbReference type="ChEBI" id="CHEBI:57287"/>
        <dbReference type="ChEBI" id="CHEBI:57340"/>
        <dbReference type="EC" id="3.1.2.4"/>
    </reaction>
</comment>
<accession>D7AAE9</accession>
<dbReference type="HOGENOM" id="CLU_009834_22_1_5"/>
<evidence type="ECO:0000313" key="5">
    <source>
        <dbReference type="EMBL" id="ADH88952.1"/>
    </source>
</evidence>
<name>D7AAE9_ANCN5</name>
<feature type="domain" description="Enoyl-CoA hydratase/isomerase" evidence="4">
    <location>
        <begin position="33"/>
        <end position="359"/>
    </location>
</feature>
<dbReference type="Pfam" id="PF16113">
    <property type="entry name" value="ECH_2"/>
    <property type="match status" value="1"/>
</dbReference>
<keyword evidence="6" id="KW-1185">Reference proteome</keyword>
<dbReference type="Proteomes" id="UP000006633">
    <property type="component" value="Chromosome"/>
</dbReference>
<dbReference type="Gene3D" id="3.90.226.10">
    <property type="entry name" value="2-enoyl-CoA Hydratase, Chain A, domain 1"/>
    <property type="match status" value="1"/>
</dbReference>
<dbReference type="GO" id="GO:0003860">
    <property type="term" value="F:3-hydroxyisobutyryl-CoA hydrolase activity"/>
    <property type="evidence" value="ECO:0007669"/>
    <property type="project" value="UniProtKB-EC"/>
</dbReference>